<dbReference type="STRING" id="329186.SAMN02927925_02245"/>
<dbReference type="CDD" id="cd00063">
    <property type="entry name" value="FN3"/>
    <property type="match status" value="1"/>
</dbReference>
<dbReference type="Pfam" id="PF00932">
    <property type="entry name" value="LTD"/>
    <property type="match status" value="1"/>
</dbReference>
<dbReference type="CDD" id="cd00041">
    <property type="entry name" value="CUB"/>
    <property type="match status" value="2"/>
</dbReference>
<evidence type="ECO:0000259" key="5">
    <source>
        <dbReference type="PROSITE" id="PS51841"/>
    </source>
</evidence>
<proteinExistence type="predicted"/>
<dbReference type="PROSITE" id="PS01180">
    <property type="entry name" value="CUB"/>
    <property type="match status" value="1"/>
</dbReference>
<feature type="chain" id="PRO_5010204947" evidence="2">
    <location>
        <begin position="20"/>
        <end position="2873"/>
    </location>
</feature>
<name>A0A1G4W2G0_9FLAO</name>
<dbReference type="SMART" id="SM00060">
    <property type="entry name" value="FN3"/>
    <property type="match status" value="6"/>
</dbReference>
<evidence type="ECO:0000259" key="4">
    <source>
        <dbReference type="PROSITE" id="PS50853"/>
    </source>
</evidence>
<dbReference type="Gene3D" id="2.60.120.200">
    <property type="match status" value="2"/>
</dbReference>
<dbReference type="InterPro" id="IPR013783">
    <property type="entry name" value="Ig-like_fold"/>
</dbReference>
<feature type="domain" description="CUB" evidence="3">
    <location>
        <begin position="1215"/>
        <end position="1334"/>
    </location>
</feature>
<dbReference type="Gene3D" id="2.60.120.290">
    <property type="entry name" value="Spermadhesin, CUB domain"/>
    <property type="match status" value="3"/>
</dbReference>
<feature type="domain" description="Fibronectin type-III" evidence="4">
    <location>
        <begin position="191"/>
        <end position="281"/>
    </location>
</feature>
<reference evidence="6 7" key="1">
    <citation type="submission" date="2016-10" db="EMBL/GenBank/DDBJ databases">
        <authorList>
            <person name="de Groot N.N."/>
        </authorList>
    </citation>
    <scope>NUCLEOTIDE SEQUENCE [LARGE SCALE GENOMIC DNA]</scope>
    <source>
        <strain evidence="6 7">CGMCC 1.3801</strain>
    </source>
</reference>
<sequence>MKKITLLILMSFLPFLGFAQFPEGFEGGVPPAGWTVSNNGIGTGQEWVANTAFPRTGTTAAFINTGNIGAGNTSEDWLTTSLVTVPTNGQFRFWLRQLFIGNQGTVIKVKVSTTSQTDHSTFTTTIGQWDEVQLNDTNNTSYFEHKADFPPGLFGQQVYIAIIREVTQPSTTVVGDRILIDDVNLIQKCLDPVGPNATSITTTTASLSWLNPSGATQWEIELVNVTAGGTQTGVGTLINQNPYPQTGLTPGTNYNYYVRALCANGIYSEWVGPLSFATKALGTTCAEPIPVSVLPYSHTSNTLIYADAIEGSPGASCGITGNYLNGNEVIYAYTAGFTGFVDITMNPGGANSGIFVYSSCANINVQCMAGVANTGTAPRVITNFAVTTGTTYYIVISSTGTPQTMDYTLILQQVNCLPPNALGVTNITQTGATLQWGVTGTATSWEYVVQAPGAGLPAGAGTTTGSNTATTVGGLTPATNYEYYVRADCGDGTFSAWAGPFPFFTLCAPYTVPFFEGFNAVTPSASTSEVCWTVLNLNGDANAWNMNYATSPFEGDQAASIVSSTSTNDDWLISPQITLNGNQRLRYRYRVLSASSVCNFEVKFSTTGPNAAGFAGAANTIVAQATYSNITYIENIVNIPATAIGDVNIGFHVAPGTNGSRIFIDRVIVENIPPCPEPTITSVLPVTHNSATINWTPGGTETTWQIYVVPTGSPAPTLPTQGVTVTAPSPYVATGLNGSTIYDVYMLADCGANGPSVWVGPFSFTTQVAPPVCGGTFMDSGGTLANYSNNEDLSWTITPAVPGEVVTVTFTAFNTQANNDALYVFNGNSIAAPQFVSPNGAGAVPGGLPGGYWGTTLPPPFRSSAADGSLTFRFRSTASVNAAGWVANVTCAPPPTCIEPVSITQSGATHNSVNLAWTGGNATAWEVIAVPCGSPRPTEATPGWVAAATNPFTLTGLNAITCYDFYVRGICSPTDASSVTGPATVTTLVAPPVCGGVFYDTGGPSGAYTNNQNTTWTIFPANPGDVVTVTFTSFNTQANSDALYVFNGNTTGAPQFTSVNGAGTVPGGLAGGYWGTTIPGPFTSTAADGSLTFNFISNGSTTAAGWVANVTCAPRPTCEAPISLSQSAVTYNSVNLAWTGGSATAWEVIAVPCGSPRPTGATAGWVAAPTNPFTLTGLTGSTCYDFYVRGVCSPTDASLAVGPVTATTPVTPPLCGGTFTDNGGATGQYTNSHDQTWTICPTNPGDTVTVTFTSFNTEANWDALYVFDGNSIAAPQLASANGAGNVPGGLAGGYWGTVNPGTFTSSSPDGCLTFRFRSDGSGVRDGWIANITCAPAPNCTKPTTLTATNITSTSALLSWLETGTSTQWEIYVVPFGSPIPTDTTTGIIVGVNPALITSLNPSTQYTYYVRAICPTSGTSFWSNGFNFTTAPSNDECATATFVPVNANAFCNQTVSGTLSLATGSTAPAIVAPCVGTPNDDVWFQFIATNSYLNVSLQNVLGSTTNVNFAVYSGSCAGLTQVFCSAANALQGTLNALTVGQTYYIRVYSNSASPQTTTFDLCISTPSTCATASTVCSITYGNTTGVTSLGTIGCLFSSPNPTYFTIQVGTSGPINFELTQSSPGSATPDLDVDYAAWGPYTSQAAACAAGIPFIPPTNTNPSGIAQDHGCSYSAAPIEQFNIPNAQAGEFYIILITNFSNDSGTISLNQTNAGAPGAGVTVCCPDANFSYVPGTYCKGSSANPVAVIATGSLSGTFSSPNPAVVFVNTATGEIDLAATPAGNYIIYNTLAATATCGVKTYSYVITIVEPASATISYSAPSYCNNLAGTQAVTVTGTPGGTFSVTPIGLNINPMTGAITPVGSAPNTYTVSYNFPVTSGCGVTSFTTTVTILPTPVPVPVTQQPTCTVPTGTITVGVTPATGSYEYSIDGGLTYFASNVFSGLAPNSTHNVMVRDTVTGCTSVVVVQPINAIPAAPNAPTWTATQPTCTTDGQIVLNATVSNLFISEVTDSNAGSLTYVEIYNGTGATVNLSGYKLKFYNNGSTSTSCDIALTGTVANNNVRIIAVGSTTNQGGVVPHQVAAGCGGVNIDDNIRLTTSTDVEIDNWGRRDGVAFTPNNQPGYVYRRLATAIVPNNTWNPADWTVIDPEVYTNVGTHASLSSNYQYSIGGAYQTSNTFDNVPVGTYTATVMDMVTGCVSAPSTPIVLTVPAAPTATISYAATSFCSTDATPKPVTLTGTGDYTSGTYSSTAGLTIDSISGAITPSTSTPGVYTVTYTIPVSLNCPLVTATTTVTIDEAPTAVISYAAASYCSTDVTPYTVTLTGTGAYTGGTFTATPAGLIIDATTGAITPSGSVPQLYTVTYAIPASGSCLSTSVSTTITIDEAPTAAISYAAVSYCSTDATSYTVTLTGTGAYTGGTFTASPAGLIIDATTGTITPNGSIPQVYTVTYAMLANGSCLSTSVSTTVTIDEAPTAAISYVPASFCSSDATPYSVTVTGTGSFNGGTYSATPSGLTIDPVTGVITPNTSTPGTYTVSYAIPANGSCGSNTVSTTVIVDELPTASISYTSASYCTTTTADQTVLLTGTGSFNGGTFTATPAGLVINATTGAITPSTSIPQTYTVTYAIPANGSCASTNVTTTVTIDEAPTASISYDALSFCSTETTPQAVTLTGSGAYTGGTFTVTPAGLLIDATTGAITANGSAPQTYTVTYTIPANGTCSSTTAITTVTINQPISVTIEQGCVDGVYTLTAIPNDASLDYEWHLVSSTTVLGTDGTLAVTASGTYVVDVTSFGSCVFSAQVVVTNTICEIPKGISPNGDGKNDSFDLSGLNVTKLSIFNRYGVSTYDYGSGYKDQWYGQSNSGQELPDGTYYYVIE</sequence>
<dbReference type="RefSeq" id="WP_074460134.1">
    <property type="nucleotide sequence ID" value="NZ_FMTY01000006.1"/>
</dbReference>
<dbReference type="InterPro" id="IPR003961">
    <property type="entry name" value="FN3_dom"/>
</dbReference>
<dbReference type="Pfam" id="PF13585">
    <property type="entry name" value="CHU_C"/>
    <property type="match status" value="1"/>
</dbReference>
<dbReference type="SUPFAM" id="SSF49854">
    <property type="entry name" value="Spermadhesin, CUB domain"/>
    <property type="match status" value="3"/>
</dbReference>
<dbReference type="Proteomes" id="UP000182124">
    <property type="component" value="Unassembled WGS sequence"/>
</dbReference>
<evidence type="ECO:0000256" key="1">
    <source>
        <dbReference type="ARBA" id="ARBA00023157"/>
    </source>
</evidence>
<feature type="signal peptide" evidence="2">
    <location>
        <begin position="1"/>
        <end position="19"/>
    </location>
</feature>
<dbReference type="EMBL" id="FMTY01000006">
    <property type="protein sequence ID" value="SCX15660.1"/>
    <property type="molecule type" value="Genomic_DNA"/>
</dbReference>
<feature type="domain" description="LTD" evidence="5">
    <location>
        <begin position="1988"/>
        <end position="2137"/>
    </location>
</feature>
<gene>
    <name evidence="6" type="ORF">SAMN02927925_02245</name>
</gene>
<dbReference type="InterPro" id="IPR035914">
    <property type="entry name" value="Sperma_CUB_dom_sf"/>
</dbReference>
<protein>
    <submittedName>
        <fullName evidence="6">Gliding motility-associated C-terminal domain-containing protein</fullName>
    </submittedName>
</protein>
<dbReference type="NCBIfam" id="NF038128">
    <property type="entry name" value="choice_anch_J"/>
    <property type="match status" value="2"/>
</dbReference>
<dbReference type="Pfam" id="PF23759">
    <property type="entry name" value="GBD_T9SS_assoc"/>
    <property type="match status" value="1"/>
</dbReference>
<dbReference type="SMART" id="SM00042">
    <property type="entry name" value="CUB"/>
    <property type="match status" value="3"/>
</dbReference>
<dbReference type="InterPro" id="IPR001322">
    <property type="entry name" value="Lamin_tail_dom"/>
</dbReference>
<feature type="domain" description="Fibronectin type-III" evidence="4">
    <location>
        <begin position="1120"/>
        <end position="1211"/>
    </location>
</feature>
<accession>A0A1G4W2G0</accession>
<evidence type="ECO:0000259" key="3">
    <source>
        <dbReference type="PROSITE" id="PS01180"/>
    </source>
</evidence>
<dbReference type="PROSITE" id="PS50853">
    <property type="entry name" value="FN3"/>
    <property type="match status" value="6"/>
</dbReference>
<feature type="domain" description="Fibronectin type-III" evidence="4">
    <location>
        <begin position="899"/>
        <end position="990"/>
    </location>
</feature>
<feature type="domain" description="Fibronectin type-III" evidence="4">
    <location>
        <begin position="1341"/>
        <end position="1432"/>
    </location>
</feature>
<feature type="domain" description="Fibronectin type-III" evidence="4">
    <location>
        <begin position="418"/>
        <end position="509"/>
    </location>
</feature>
<evidence type="ECO:0000313" key="6">
    <source>
        <dbReference type="EMBL" id="SCX15660.1"/>
    </source>
</evidence>
<keyword evidence="1" id="KW-1015">Disulfide bond</keyword>
<dbReference type="Gene3D" id="2.60.40.10">
    <property type="entry name" value="Immunoglobulins"/>
    <property type="match status" value="6"/>
</dbReference>
<dbReference type="PROSITE" id="PS51841">
    <property type="entry name" value="LTD"/>
    <property type="match status" value="1"/>
</dbReference>
<evidence type="ECO:0000313" key="7">
    <source>
        <dbReference type="Proteomes" id="UP000182124"/>
    </source>
</evidence>
<feature type="domain" description="Fibronectin type-III" evidence="4">
    <location>
        <begin position="677"/>
        <end position="769"/>
    </location>
</feature>
<keyword evidence="2" id="KW-0732">Signal</keyword>
<feature type="non-terminal residue" evidence="6">
    <location>
        <position position="2873"/>
    </location>
</feature>
<evidence type="ECO:0000256" key="2">
    <source>
        <dbReference type="SAM" id="SignalP"/>
    </source>
</evidence>
<dbReference type="InterPro" id="IPR036116">
    <property type="entry name" value="FN3_sf"/>
</dbReference>
<dbReference type="InterPro" id="IPR056600">
    <property type="entry name" value="GBD_T9SS_assoc"/>
</dbReference>
<dbReference type="InterPro" id="IPR000859">
    <property type="entry name" value="CUB_dom"/>
</dbReference>
<organism evidence="6 7">
    <name type="scientific">Flavobacterium saliperosum</name>
    <dbReference type="NCBI Taxonomy" id="329186"/>
    <lineage>
        <taxon>Bacteria</taxon>
        <taxon>Pseudomonadati</taxon>
        <taxon>Bacteroidota</taxon>
        <taxon>Flavobacteriia</taxon>
        <taxon>Flavobacteriales</taxon>
        <taxon>Flavobacteriaceae</taxon>
        <taxon>Flavobacterium</taxon>
    </lineage>
</organism>
<dbReference type="Pfam" id="PF00041">
    <property type="entry name" value="fn3"/>
    <property type="match status" value="3"/>
</dbReference>
<dbReference type="SUPFAM" id="SSF49265">
    <property type="entry name" value="Fibronectin type III"/>
    <property type="match status" value="5"/>
</dbReference>